<dbReference type="AlphaFoldDB" id="A0A151TSF6"/>
<accession>A0A151TSF6</accession>
<name>A0A151TSF6_CAJCA</name>
<dbReference type="Gramene" id="C.cajan_08921.t">
    <property type="protein sequence ID" value="C.cajan_08921.t.cds1"/>
    <property type="gene ID" value="C.cajan_08921"/>
</dbReference>
<reference evidence="2 3" key="1">
    <citation type="journal article" date="2012" name="Nat. Biotechnol.">
        <title>Draft genome sequence of pigeonpea (Cajanus cajan), an orphan legume crop of resource-poor farmers.</title>
        <authorList>
            <person name="Varshney R.K."/>
            <person name="Chen W."/>
            <person name="Li Y."/>
            <person name="Bharti A.K."/>
            <person name="Saxena R.K."/>
            <person name="Schlueter J.A."/>
            <person name="Donoghue M.T."/>
            <person name="Azam S."/>
            <person name="Fan G."/>
            <person name="Whaley A.M."/>
            <person name="Farmer A.D."/>
            <person name="Sheridan J."/>
            <person name="Iwata A."/>
            <person name="Tuteja R."/>
            <person name="Penmetsa R.V."/>
            <person name="Wu W."/>
            <person name="Upadhyaya H.D."/>
            <person name="Yang S.P."/>
            <person name="Shah T."/>
            <person name="Saxena K.B."/>
            <person name="Michael T."/>
            <person name="McCombie W.R."/>
            <person name="Yang B."/>
            <person name="Zhang G."/>
            <person name="Yang H."/>
            <person name="Wang J."/>
            <person name="Spillane C."/>
            <person name="Cook D.R."/>
            <person name="May G.D."/>
            <person name="Xu X."/>
            <person name="Jackson S.A."/>
        </authorList>
    </citation>
    <scope>NUCLEOTIDE SEQUENCE [LARGE SCALE GENOMIC DNA]</scope>
    <source>
        <strain evidence="3">cv. Asha</strain>
    </source>
</reference>
<feature type="domain" description="Retrovirus-related Pol polyprotein from transposon TNT 1-94-like beta-barrel" evidence="1">
    <location>
        <begin position="1"/>
        <end position="70"/>
    </location>
</feature>
<evidence type="ECO:0000259" key="1">
    <source>
        <dbReference type="Pfam" id="PF22936"/>
    </source>
</evidence>
<organism evidence="2 3">
    <name type="scientific">Cajanus cajan</name>
    <name type="common">Pigeon pea</name>
    <name type="synonym">Cajanus indicus</name>
    <dbReference type="NCBI Taxonomy" id="3821"/>
    <lineage>
        <taxon>Eukaryota</taxon>
        <taxon>Viridiplantae</taxon>
        <taxon>Streptophyta</taxon>
        <taxon>Embryophyta</taxon>
        <taxon>Tracheophyta</taxon>
        <taxon>Spermatophyta</taxon>
        <taxon>Magnoliopsida</taxon>
        <taxon>eudicotyledons</taxon>
        <taxon>Gunneridae</taxon>
        <taxon>Pentapetalae</taxon>
        <taxon>rosids</taxon>
        <taxon>fabids</taxon>
        <taxon>Fabales</taxon>
        <taxon>Fabaceae</taxon>
        <taxon>Papilionoideae</taxon>
        <taxon>50 kb inversion clade</taxon>
        <taxon>NPAAA clade</taxon>
        <taxon>indigoferoid/millettioid clade</taxon>
        <taxon>Phaseoleae</taxon>
        <taxon>Cajanus</taxon>
    </lineage>
</organism>
<protein>
    <recommendedName>
        <fullName evidence="1">Retrovirus-related Pol polyprotein from transposon TNT 1-94-like beta-barrel domain-containing protein</fullName>
    </recommendedName>
</protein>
<dbReference type="EMBL" id="CM003605">
    <property type="protein sequence ID" value="KYP69973.1"/>
    <property type="molecule type" value="Genomic_DNA"/>
</dbReference>
<dbReference type="InterPro" id="IPR054722">
    <property type="entry name" value="PolX-like_BBD"/>
</dbReference>
<dbReference type="Proteomes" id="UP000075243">
    <property type="component" value="Chromosome 3"/>
</dbReference>
<sequence length="116" mass="13130">MTKYLSFFTSIDKSIESKVKMGNGEIVQANGKGTISIATKKGMIIVKDVFYIPKLDQNVLSVPQILRNGYGVSFKENCFIMDEHGLEIVKIKMTKNSFYLKFDLVEDHGFIAKIDE</sequence>
<evidence type="ECO:0000313" key="3">
    <source>
        <dbReference type="Proteomes" id="UP000075243"/>
    </source>
</evidence>
<proteinExistence type="predicted"/>
<dbReference type="Pfam" id="PF22936">
    <property type="entry name" value="Pol_BBD"/>
    <property type="match status" value="1"/>
</dbReference>
<gene>
    <name evidence="2" type="ORF">KK1_009180</name>
</gene>
<keyword evidence="3" id="KW-1185">Reference proteome</keyword>
<evidence type="ECO:0000313" key="2">
    <source>
        <dbReference type="EMBL" id="KYP69973.1"/>
    </source>
</evidence>